<dbReference type="Gene3D" id="3.20.20.70">
    <property type="entry name" value="Aldolase class I"/>
    <property type="match status" value="1"/>
</dbReference>
<gene>
    <name evidence="1" type="ORF">FCC1311_036932</name>
</gene>
<organism evidence="1 2">
    <name type="scientific">Hondaea fermentalgiana</name>
    <dbReference type="NCBI Taxonomy" id="2315210"/>
    <lineage>
        <taxon>Eukaryota</taxon>
        <taxon>Sar</taxon>
        <taxon>Stramenopiles</taxon>
        <taxon>Bigyra</taxon>
        <taxon>Labyrinthulomycetes</taxon>
        <taxon>Thraustochytrida</taxon>
        <taxon>Thraustochytriidae</taxon>
        <taxon>Hondaea</taxon>
    </lineage>
</organism>
<dbReference type="OrthoDB" id="198397at2759"/>
<dbReference type="InParanoid" id="A0A2R5GGS5"/>
<accession>A0A2R5GGS5</accession>
<dbReference type="InterPro" id="IPR058240">
    <property type="entry name" value="rSAM_sf"/>
</dbReference>
<name>A0A2R5GGS5_9STRA</name>
<evidence type="ECO:0008006" key="3">
    <source>
        <dbReference type="Google" id="ProtNLM"/>
    </source>
</evidence>
<dbReference type="Proteomes" id="UP000241890">
    <property type="component" value="Unassembled WGS sequence"/>
</dbReference>
<dbReference type="InterPro" id="IPR013785">
    <property type="entry name" value="Aldolase_TIM"/>
</dbReference>
<comment type="caution">
    <text evidence="1">The sequence shown here is derived from an EMBL/GenBank/DDBJ whole genome shotgun (WGS) entry which is preliminary data.</text>
</comment>
<sequence length="220" mass="23483">MSARPGLVYWLGSKLYLGVTNRCNAVPIIVQRGPSFSMPEDSGFAKLPEDEEEPTAQDMFEAVDNAYASDPRKKMIGMGENDEGVTFAGYGEPLLRLDTILEAAQIIRETRHGVPLRIKTNGLMPGGDNASAAQQLAAAGIKSASVFLPGADPNTFAKFAQAESPELNFGMVCDFIGQLSEAGLDVECTTVKRDGIDVSAVRQLAMALGATETRAVSFHP</sequence>
<evidence type="ECO:0000313" key="2">
    <source>
        <dbReference type="Proteomes" id="UP000241890"/>
    </source>
</evidence>
<dbReference type="SUPFAM" id="SSF102114">
    <property type="entry name" value="Radical SAM enzymes"/>
    <property type="match status" value="1"/>
</dbReference>
<keyword evidence="2" id="KW-1185">Reference proteome</keyword>
<dbReference type="EMBL" id="BEYU01000031">
    <property type="protein sequence ID" value="GBG27471.1"/>
    <property type="molecule type" value="Genomic_DNA"/>
</dbReference>
<reference evidence="1 2" key="1">
    <citation type="submission" date="2017-12" db="EMBL/GenBank/DDBJ databases">
        <title>Sequencing, de novo assembly and annotation of complete genome of a new Thraustochytrid species, strain FCC1311.</title>
        <authorList>
            <person name="Sedici K."/>
            <person name="Godart F."/>
            <person name="Aiese Cigliano R."/>
            <person name="Sanseverino W."/>
            <person name="Barakat M."/>
            <person name="Ortet P."/>
            <person name="Marechal E."/>
            <person name="Cagnac O."/>
            <person name="Amato A."/>
        </authorList>
    </citation>
    <scope>NUCLEOTIDE SEQUENCE [LARGE SCALE GENOMIC DNA]</scope>
</reference>
<dbReference type="AlphaFoldDB" id="A0A2R5GGS5"/>
<protein>
    <recommendedName>
        <fullName evidence="3">Radical SAM core domain-containing protein</fullName>
    </recommendedName>
</protein>
<evidence type="ECO:0000313" key="1">
    <source>
        <dbReference type="EMBL" id="GBG27471.1"/>
    </source>
</evidence>
<proteinExistence type="predicted"/>